<gene>
    <name evidence="2" type="ORF">A1Q5_14055</name>
</gene>
<dbReference type="SUPFAM" id="SSF53448">
    <property type="entry name" value="Nucleotide-diphospho-sugar transferases"/>
    <property type="match status" value="1"/>
</dbReference>
<feature type="domain" description="Glycosyltransferase 2-like" evidence="1">
    <location>
        <begin position="3"/>
        <end position="172"/>
    </location>
</feature>
<dbReference type="Gene3D" id="3.90.550.10">
    <property type="entry name" value="Spore Coat Polysaccharide Biosynthesis Protein SpsA, Chain A"/>
    <property type="match status" value="1"/>
</dbReference>
<dbReference type="Proteomes" id="UP000095059">
    <property type="component" value="Unassembled WGS sequence"/>
</dbReference>
<protein>
    <recommendedName>
        <fullName evidence="1">Glycosyltransferase 2-like domain-containing protein</fullName>
    </recommendedName>
</protein>
<dbReference type="RefSeq" id="WP_017020716.1">
    <property type="nucleotide sequence ID" value="NZ_AJYJ02000135.1"/>
</dbReference>
<dbReference type="Pfam" id="PF00535">
    <property type="entry name" value="Glycos_transf_2"/>
    <property type="match status" value="1"/>
</dbReference>
<dbReference type="InterPro" id="IPR001173">
    <property type="entry name" value="Glyco_trans_2-like"/>
</dbReference>
<comment type="caution">
    <text evidence="2">The sequence shown here is derived from an EMBL/GenBank/DDBJ whole genome shotgun (WGS) entry which is preliminary data.</text>
</comment>
<reference evidence="2 3" key="1">
    <citation type="journal article" date="2012" name="Science">
        <title>Ecological populations of bacteria act as socially cohesive units of antibiotic production and resistance.</title>
        <authorList>
            <person name="Cordero O.X."/>
            <person name="Wildschutte H."/>
            <person name="Kirkup B."/>
            <person name="Proehl S."/>
            <person name="Ngo L."/>
            <person name="Hussain F."/>
            <person name="Le Roux F."/>
            <person name="Mincer T."/>
            <person name="Polz M.F."/>
        </authorList>
    </citation>
    <scope>NUCLEOTIDE SEQUENCE [LARGE SCALE GENOMIC DNA]</scope>
    <source>
        <strain evidence="2 3">5S-186</strain>
    </source>
</reference>
<dbReference type="InterPro" id="IPR029044">
    <property type="entry name" value="Nucleotide-diphossugar_trans"/>
</dbReference>
<dbReference type="CDD" id="cd00761">
    <property type="entry name" value="Glyco_tranf_GTA_type"/>
    <property type="match status" value="1"/>
</dbReference>
<proteinExistence type="predicted"/>
<dbReference type="PANTHER" id="PTHR22916">
    <property type="entry name" value="GLYCOSYLTRANSFERASE"/>
    <property type="match status" value="1"/>
</dbReference>
<dbReference type="EMBL" id="AJYJ02000135">
    <property type="protein sequence ID" value="OEF10075.1"/>
    <property type="molecule type" value="Genomic_DNA"/>
</dbReference>
<evidence type="ECO:0000313" key="2">
    <source>
        <dbReference type="EMBL" id="OEF10075.1"/>
    </source>
</evidence>
<name>A0ABX3ASZ9_ALILO</name>
<organism evidence="2 3">
    <name type="scientific">Aliivibrio logei 5S-186</name>
    <dbReference type="NCBI Taxonomy" id="626086"/>
    <lineage>
        <taxon>Bacteria</taxon>
        <taxon>Pseudomonadati</taxon>
        <taxon>Pseudomonadota</taxon>
        <taxon>Gammaproteobacteria</taxon>
        <taxon>Vibrionales</taxon>
        <taxon>Vibrionaceae</taxon>
        <taxon>Aliivibrio</taxon>
    </lineage>
</organism>
<dbReference type="PANTHER" id="PTHR22916:SF3">
    <property type="entry name" value="UDP-GLCNAC:BETAGAL BETA-1,3-N-ACETYLGLUCOSAMINYLTRANSFERASE-LIKE PROTEIN 1"/>
    <property type="match status" value="1"/>
</dbReference>
<sequence length="294" mass="34274">MFSVIIPTYNSSSYINKALDSILEQTINKENIEIIIVDDNSNDIENLINVLSFYRHSLNVELIINDVKGNASISRNIGIKKARFDIICLLDADDYWSNNKLESGIKLLINNNVVYSKLHRGTNEQVNNNTYSIIPQQAKKNTESLGEYLFENKGIIQTSSLMYKKSDFKNVFFNEKLNRHQDYDFCLKLESQNAVFTMDYESITYWIILNEKTNAVDKGANINFCVNWLKEYSIYLTERSENYYIGKNMFLISIKEKSIFYWLRFSLSLGFFRCLKIFKISISVIFSKLISKVL</sequence>
<accession>A0ABX3ASZ9</accession>
<keyword evidence="3" id="KW-1185">Reference proteome</keyword>
<evidence type="ECO:0000313" key="3">
    <source>
        <dbReference type="Proteomes" id="UP000095059"/>
    </source>
</evidence>
<evidence type="ECO:0000259" key="1">
    <source>
        <dbReference type="Pfam" id="PF00535"/>
    </source>
</evidence>